<evidence type="ECO:0000256" key="2">
    <source>
        <dbReference type="ARBA" id="ARBA00012438"/>
    </source>
</evidence>
<evidence type="ECO:0000259" key="9">
    <source>
        <dbReference type="PROSITE" id="PS50109"/>
    </source>
</evidence>
<dbReference type="CDD" id="cd00088">
    <property type="entry name" value="HPT"/>
    <property type="match status" value="1"/>
</dbReference>
<dbReference type="GO" id="GO:0000155">
    <property type="term" value="F:phosphorelay sensor kinase activity"/>
    <property type="evidence" value="ECO:0007669"/>
    <property type="project" value="InterPro"/>
</dbReference>
<dbReference type="SMART" id="SM00387">
    <property type="entry name" value="HATPase_c"/>
    <property type="match status" value="1"/>
</dbReference>
<dbReference type="SUPFAM" id="SSF50341">
    <property type="entry name" value="CheW-like"/>
    <property type="match status" value="1"/>
</dbReference>
<dbReference type="Gene3D" id="3.30.565.10">
    <property type="entry name" value="Histidine kinase-like ATPase, C-terminal domain"/>
    <property type="match status" value="1"/>
</dbReference>
<dbReference type="InterPro" id="IPR004358">
    <property type="entry name" value="Sig_transdc_His_kin-like_C"/>
</dbReference>
<dbReference type="SMART" id="SM00073">
    <property type="entry name" value="HPT"/>
    <property type="match status" value="1"/>
</dbReference>
<keyword evidence="5" id="KW-0418">Kinase</keyword>
<dbReference type="Pfam" id="PF01584">
    <property type="entry name" value="CheW"/>
    <property type="match status" value="1"/>
</dbReference>
<comment type="catalytic activity">
    <reaction evidence="1">
        <text>ATP + protein L-histidine = ADP + protein N-phospho-L-histidine.</text>
        <dbReference type="EC" id="2.7.13.3"/>
    </reaction>
</comment>
<feature type="modified residue" description="Phosphohistidine" evidence="6">
    <location>
        <position position="51"/>
    </location>
</feature>
<evidence type="ECO:0000313" key="13">
    <source>
        <dbReference type="Proteomes" id="UP000273405"/>
    </source>
</evidence>
<dbReference type="InterPro" id="IPR036061">
    <property type="entry name" value="CheW-like_dom_sf"/>
</dbReference>
<evidence type="ECO:0000256" key="3">
    <source>
        <dbReference type="ARBA" id="ARBA00022553"/>
    </source>
</evidence>
<proteinExistence type="predicted"/>
<dbReference type="SUPFAM" id="SSF55874">
    <property type="entry name" value="ATPase domain of HSP90 chaperone/DNA topoisomerase II/histidine kinase"/>
    <property type="match status" value="1"/>
</dbReference>
<evidence type="ECO:0000313" key="12">
    <source>
        <dbReference type="EMBL" id="RKH30358.1"/>
    </source>
</evidence>
<reference evidence="13" key="1">
    <citation type="submission" date="2018-09" db="EMBL/GenBank/DDBJ databases">
        <authorList>
            <person name="Livingstone P.G."/>
            <person name="Whitworth D.E."/>
        </authorList>
    </citation>
    <scope>NUCLEOTIDE SEQUENCE [LARGE SCALE GENOMIC DNA]</scope>
    <source>
        <strain evidence="13">CA040B</strain>
    </source>
</reference>
<feature type="coiled-coil region" evidence="7">
    <location>
        <begin position="430"/>
        <end position="457"/>
    </location>
</feature>
<feature type="domain" description="CheW-like" evidence="10">
    <location>
        <begin position="644"/>
        <end position="776"/>
    </location>
</feature>
<comment type="caution">
    <text evidence="12">The sequence shown here is derived from an EMBL/GenBank/DDBJ whole genome shotgun (WGS) entry which is preliminary data.</text>
</comment>
<dbReference type="Proteomes" id="UP000273405">
    <property type="component" value="Unassembled WGS sequence"/>
</dbReference>
<feature type="compositionally biased region" description="Basic residues" evidence="8">
    <location>
        <begin position="284"/>
        <end position="294"/>
    </location>
</feature>
<dbReference type="Pfam" id="PF02518">
    <property type="entry name" value="HATPase_c"/>
    <property type="match status" value="1"/>
</dbReference>
<dbReference type="PROSITE" id="PS50851">
    <property type="entry name" value="CHEW"/>
    <property type="match status" value="1"/>
</dbReference>
<dbReference type="AlphaFoldDB" id="A0A3A8MD75"/>
<feature type="region of interest" description="Disordered" evidence="8">
    <location>
        <begin position="249"/>
        <end position="378"/>
    </location>
</feature>
<dbReference type="RefSeq" id="WP_120630246.1">
    <property type="nucleotide sequence ID" value="NZ_RAWG01000478.1"/>
</dbReference>
<sequence>MTQHGGKALAEFVAEATEILDALGRDLLALDEARDQEADPEHINGIFRAAHSLKGLSGLFGQERITQLAHAAEDLLDRLRLGRLTLDDQVLDALVDALDTFQSLLGETSRGEEGEDLTQRTRAMEERLARMGSPAPPAEEDPLERLELDVQVRAVFTEYEEHRLRENVRRGVALWRVRAAFDLTDFDQGLADLNARLKPLGEVISTLPSSRPGGASGIAFDLIFGAKVSAQALEEGLQGTPAELAPLTVRPAHGEPSRPVSAPETVSSLSPADAGVTAPDGAPRPKRGKKKGTRVRPLSLEAGPPQALLPADTRAPAQDAPSGSSHGTPGLVALPTAAASAGSPRMKAVAGPSPTTLGLQSAASAPLPAGRPRPEETSLRSLTQTVRVDIGRLDGLINMVGELLLIKANLQRLAEASRQDGTVALSKLFGQELSRETRQLERKLEALQEGLLEARMVPVGQVFDKLARLVRRIAREAGKEIDFVSTGGEVELDKLIVEELSDPLMHLIRNAIDHGAEGPEARLSAGKSRRAVVRLRAEQKGNHVLISVSDDGSGIDEARVREVALSRGLVTSAQVSEMTRRELLNLIFLPGFSTRSSVSALSGRGVGLDVVKNNLGNLSGIIDVWSERGKGTAFHLTLPVTLAIVRALVVGVSGRTYAVPLNSVLEILAVQPDDIRTVERREVLDLRGQTLPFLRLGRLFHLPEREVNRHFVVVVGLAQQRLGIAVDELFGQQDIVTKPLGGRLSGVKGISGATDLGNRRTVLVLDVAELLEEGIAQERRRA</sequence>
<dbReference type="InterPro" id="IPR004105">
    <property type="entry name" value="CheA-like_dim"/>
</dbReference>
<evidence type="ECO:0000256" key="7">
    <source>
        <dbReference type="SAM" id="Coils"/>
    </source>
</evidence>
<dbReference type="SUPFAM" id="SSF47226">
    <property type="entry name" value="Histidine-containing phosphotransfer domain, HPT domain"/>
    <property type="match status" value="1"/>
</dbReference>
<dbReference type="PROSITE" id="PS50109">
    <property type="entry name" value="HIS_KIN"/>
    <property type="match status" value="1"/>
</dbReference>
<dbReference type="GO" id="GO:0005737">
    <property type="term" value="C:cytoplasm"/>
    <property type="evidence" value="ECO:0007669"/>
    <property type="project" value="InterPro"/>
</dbReference>
<feature type="domain" description="Histidine kinase" evidence="9">
    <location>
        <begin position="381"/>
        <end position="642"/>
    </location>
</feature>
<evidence type="ECO:0000259" key="10">
    <source>
        <dbReference type="PROSITE" id="PS50851"/>
    </source>
</evidence>
<dbReference type="GO" id="GO:0006935">
    <property type="term" value="P:chemotaxis"/>
    <property type="evidence" value="ECO:0007669"/>
    <property type="project" value="InterPro"/>
</dbReference>
<dbReference type="Pfam" id="PF02895">
    <property type="entry name" value="H-kinase_dim"/>
    <property type="match status" value="1"/>
</dbReference>
<dbReference type="EC" id="2.7.13.3" evidence="2"/>
<gene>
    <name evidence="12" type="ORF">D7X12_39110</name>
</gene>
<evidence type="ECO:0000256" key="1">
    <source>
        <dbReference type="ARBA" id="ARBA00000085"/>
    </source>
</evidence>
<evidence type="ECO:0000256" key="4">
    <source>
        <dbReference type="ARBA" id="ARBA00022679"/>
    </source>
</evidence>
<dbReference type="InterPro" id="IPR036890">
    <property type="entry name" value="HATPase_C_sf"/>
</dbReference>
<evidence type="ECO:0000256" key="8">
    <source>
        <dbReference type="SAM" id="MobiDB-lite"/>
    </source>
</evidence>
<evidence type="ECO:0000259" key="11">
    <source>
        <dbReference type="PROSITE" id="PS50894"/>
    </source>
</evidence>
<dbReference type="CDD" id="cd00731">
    <property type="entry name" value="CheA_reg"/>
    <property type="match status" value="1"/>
</dbReference>
<dbReference type="Gene3D" id="1.10.287.560">
    <property type="entry name" value="Histidine kinase CheA-like, homodimeric domain"/>
    <property type="match status" value="1"/>
</dbReference>
<evidence type="ECO:0000256" key="5">
    <source>
        <dbReference type="ARBA" id="ARBA00022777"/>
    </source>
</evidence>
<dbReference type="OrthoDB" id="9803176at2"/>
<dbReference type="PROSITE" id="PS50894">
    <property type="entry name" value="HPT"/>
    <property type="match status" value="1"/>
</dbReference>
<protein>
    <recommendedName>
        <fullName evidence="2">histidine kinase</fullName>
        <ecNumber evidence="2">2.7.13.3</ecNumber>
    </recommendedName>
</protein>
<dbReference type="InterPro" id="IPR005467">
    <property type="entry name" value="His_kinase_dom"/>
</dbReference>
<dbReference type="InterPro" id="IPR003594">
    <property type="entry name" value="HATPase_dom"/>
</dbReference>
<dbReference type="SUPFAM" id="SSF47384">
    <property type="entry name" value="Homodimeric domain of signal transducing histidine kinase"/>
    <property type="match status" value="1"/>
</dbReference>
<dbReference type="FunFam" id="3.30.565.10:FF:000016">
    <property type="entry name" value="Chemotaxis protein CheA, putative"/>
    <property type="match status" value="1"/>
</dbReference>
<dbReference type="PRINTS" id="PR00344">
    <property type="entry name" value="BCTRLSENSOR"/>
</dbReference>
<feature type="domain" description="HPt" evidence="11">
    <location>
        <begin position="1"/>
        <end position="108"/>
    </location>
</feature>
<accession>A0A3A8MD75</accession>
<dbReference type="InterPro" id="IPR051315">
    <property type="entry name" value="Bact_Chemotaxis_CheA"/>
</dbReference>
<evidence type="ECO:0000256" key="6">
    <source>
        <dbReference type="PROSITE-ProRule" id="PRU00110"/>
    </source>
</evidence>
<dbReference type="InterPro" id="IPR037006">
    <property type="entry name" value="CheA-like_homodim_sf"/>
</dbReference>
<dbReference type="InterPro" id="IPR008207">
    <property type="entry name" value="Sig_transdc_His_kin_Hpt_dom"/>
</dbReference>
<dbReference type="InterPro" id="IPR036641">
    <property type="entry name" value="HPT_dom_sf"/>
</dbReference>
<dbReference type="InterPro" id="IPR036097">
    <property type="entry name" value="HisK_dim/P_sf"/>
</dbReference>
<organism evidence="12 13">
    <name type="scientific">Corallococcus sicarius</name>
    <dbReference type="NCBI Taxonomy" id="2316726"/>
    <lineage>
        <taxon>Bacteria</taxon>
        <taxon>Pseudomonadati</taxon>
        <taxon>Myxococcota</taxon>
        <taxon>Myxococcia</taxon>
        <taxon>Myxococcales</taxon>
        <taxon>Cystobacterineae</taxon>
        <taxon>Myxococcaceae</taxon>
        <taxon>Corallococcus</taxon>
    </lineage>
</organism>
<dbReference type="Gene3D" id="1.20.120.160">
    <property type="entry name" value="HPT domain"/>
    <property type="match status" value="1"/>
</dbReference>
<dbReference type="InterPro" id="IPR002545">
    <property type="entry name" value="CheW-lke_dom"/>
</dbReference>
<dbReference type="EMBL" id="RAWG01000478">
    <property type="protein sequence ID" value="RKH30358.1"/>
    <property type="molecule type" value="Genomic_DNA"/>
</dbReference>
<name>A0A3A8MD75_9BACT</name>
<dbReference type="Pfam" id="PF01627">
    <property type="entry name" value="Hpt"/>
    <property type="match status" value="1"/>
</dbReference>
<dbReference type="SMART" id="SM01231">
    <property type="entry name" value="H-kinase_dim"/>
    <property type="match status" value="1"/>
</dbReference>
<dbReference type="PANTHER" id="PTHR43395:SF1">
    <property type="entry name" value="CHEMOTAXIS PROTEIN CHEA"/>
    <property type="match status" value="1"/>
</dbReference>
<keyword evidence="3 6" id="KW-0597">Phosphoprotein</keyword>
<keyword evidence="4" id="KW-0808">Transferase</keyword>
<keyword evidence="13" id="KW-1185">Reference proteome</keyword>
<keyword evidence="7" id="KW-0175">Coiled coil</keyword>
<dbReference type="PANTHER" id="PTHR43395">
    <property type="entry name" value="SENSOR HISTIDINE KINASE CHEA"/>
    <property type="match status" value="1"/>
</dbReference>
<dbReference type="Gene3D" id="2.30.30.40">
    <property type="entry name" value="SH3 Domains"/>
    <property type="match status" value="1"/>
</dbReference>
<dbReference type="SMART" id="SM00260">
    <property type="entry name" value="CheW"/>
    <property type="match status" value="1"/>
</dbReference>
<feature type="compositionally biased region" description="Polar residues" evidence="8">
    <location>
        <begin position="353"/>
        <end position="363"/>
    </location>
</feature>